<dbReference type="PANTHER" id="PTHR11633">
    <property type="entry name" value="PLATELET-DERIVED GROWTH FACTOR"/>
    <property type="match status" value="1"/>
</dbReference>
<evidence type="ECO:0000313" key="7">
    <source>
        <dbReference type="EMBL" id="KAK7873031.1"/>
    </source>
</evidence>
<protein>
    <recommendedName>
        <fullName evidence="6">Platelet-derived growth factor (PDGF) family profile domain-containing protein</fullName>
    </recommendedName>
</protein>
<dbReference type="Pfam" id="PF00341">
    <property type="entry name" value="PDGF"/>
    <property type="match status" value="1"/>
</dbReference>
<dbReference type="GO" id="GO:0051781">
    <property type="term" value="P:positive regulation of cell division"/>
    <property type="evidence" value="ECO:0007669"/>
    <property type="project" value="UniProtKB-KW"/>
</dbReference>
<evidence type="ECO:0000256" key="3">
    <source>
        <dbReference type="ARBA" id="ARBA00023246"/>
    </source>
</evidence>
<comment type="similarity">
    <text evidence="1 4">Belongs to the PDGF/VEGF growth factor family.</text>
</comment>
<keyword evidence="5" id="KW-0732">Signal</keyword>
<name>A0AAN9ZEP8_9ORTH</name>
<sequence>MALRHVAALLLFGSLLVSVHGQNARWSRSLQTCSGVISIPSEQHVFNVQEEDHCQSEEYQDKYDDEIARSYCKVRTVLLKINTDNNHVFHPAVVEAQRCVGHCAQSGVSCQATHKEKRRVQVTRKNAMGVTKCGQVEVEDHKDCDCL</sequence>
<dbReference type="Proteomes" id="UP001378592">
    <property type="component" value="Unassembled WGS sequence"/>
</dbReference>
<dbReference type="AlphaFoldDB" id="A0AAN9ZEP8"/>
<keyword evidence="3" id="KW-0497">Mitogen</keyword>
<evidence type="ECO:0000256" key="1">
    <source>
        <dbReference type="ARBA" id="ARBA00006686"/>
    </source>
</evidence>
<gene>
    <name evidence="7" type="ORF">R5R35_000327</name>
</gene>
<reference evidence="7 8" key="1">
    <citation type="submission" date="2024-03" db="EMBL/GenBank/DDBJ databases">
        <title>The genome assembly and annotation of the cricket Gryllus longicercus Weissman &amp; Gray.</title>
        <authorList>
            <person name="Szrajer S."/>
            <person name="Gray D."/>
            <person name="Ylla G."/>
        </authorList>
    </citation>
    <scope>NUCLEOTIDE SEQUENCE [LARGE SCALE GENOMIC DNA]</scope>
    <source>
        <strain evidence="7">DAG 2021-001</strain>
        <tissue evidence="7">Whole body minus gut</tissue>
    </source>
</reference>
<feature type="signal peptide" evidence="5">
    <location>
        <begin position="1"/>
        <end position="21"/>
    </location>
</feature>
<evidence type="ECO:0000259" key="6">
    <source>
        <dbReference type="PROSITE" id="PS50278"/>
    </source>
</evidence>
<feature type="domain" description="Platelet-derived growth factor (PDGF) family profile" evidence="6">
    <location>
        <begin position="55"/>
        <end position="147"/>
    </location>
</feature>
<dbReference type="Gene3D" id="2.10.90.10">
    <property type="entry name" value="Cystine-knot cytokines"/>
    <property type="match status" value="1"/>
</dbReference>
<dbReference type="GO" id="GO:0005615">
    <property type="term" value="C:extracellular space"/>
    <property type="evidence" value="ECO:0007669"/>
    <property type="project" value="TreeGrafter"/>
</dbReference>
<keyword evidence="8" id="KW-1185">Reference proteome</keyword>
<accession>A0AAN9ZEP8</accession>
<comment type="caution">
    <text evidence="7">The sequence shown here is derived from an EMBL/GenBank/DDBJ whole genome shotgun (WGS) entry which is preliminary data.</text>
</comment>
<feature type="chain" id="PRO_5042993261" description="Platelet-derived growth factor (PDGF) family profile domain-containing protein" evidence="5">
    <location>
        <begin position="22"/>
        <end position="147"/>
    </location>
</feature>
<evidence type="ECO:0000313" key="8">
    <source>
        <dbReference type="Proteomes" id="UP001378592"/>
    </source>
</evidence>
<organism evidence="7 8">
    <name type="scientific">Gryllus longicercus</name>
    <dbReference type="NCBI Taxonomy" id="2509291"/>
    <lineage>
        <taxon>Eukaryota</taxon>
        <taxon>Metazoa</taxon>
        <taxon>Ecdysozoa</taxon>
        <taxon>Arthropoda</taxon>
        <taxon>Hexapoda</taxon>
        <taxon>Insecta</taxon>
        <taxon>Pterygota</taxon>
        <taxon>Neoptera</taxon>
        <taxon>Polyneoptera</taxon>
        <taxon>Orthoptera</taxon>
        <taxon>Ensifera</taxon>
        <taxon>Gryllidea</taxon>
        <taxon>Grylloidea</taxon>
        <taxon>Gryllidae</taxon>
        <taxon>Gryllinae</taxon>
        <taxon>Gryllus</taxon>
    </lineage>
</organism>
<dbReference type="GO" id="GO:0016020">
    <property type="term" value="C:membrane"/>
    <property type="evidence" value="ECO:0007669"/>
    <property type="project" value="InterPro"/>
</dbReference>
<evidence type="ECO:0000256" key="5">
    <source>
        <dbReference type="SAM" id="SignalP"/>
    </source>
</evidence>
<dbReference type="InterPro" id="IPR000072">
    <property type="entry name" value="PDGF/VEGF_dom"/>
</dbReference>
<dbReference type="SUPFAM" id="SSF57501">
    <property type="entry name" value="Cystine-knot cytokines"/>
    <property type="match status" value="1"/>
</dbReference>
<dbReference type="GO" id="GO:0008083">
    <property type="term" value="F:growth factor activity"/>
    <property type="evidence" value="ECO:0007669"/>
    <property type="project" value="UniProtKB-KW"/>
</dbReference>
<proteinExistence type="inferred from homology"/>
<dbReference type="EMBL" id="JAZDUA010000017">
    <property type="protein sequence ID" value="KAK7873031.1"/>
    <property type="molecule type" value="Genomic_DNA"/>
</dbReference>
<dbReference type="GO" id="GO:0008284">
    <property type="term" value="P:positive regulation of cell population proliferation"/>
    <property type="evidence" value="ECO:0007669"/>
    <property type="project" value="TreeGrafter"/>
</dbReference>
<evidence type="ECO:0000256" key="4">
    <source>
        <dbReference type="RuleBase" id="RU003818"/>
    </source>
</evidence>
<keyword evidence="2 4" id="KW-0339">Growth factor</keyword>
<dbReference type="PROSITE" id="PS50278">
    <property type="entry name" value="PDGF_2"/>
    <property type="match status" value="1"/>
</dbReference>
<dbReference type="InterPro" id="IPR029034">
    <property type="entry name" value="Cystine-knot_cytokine"/>
</dbReference>
<dbReference type="SMART" id="SM00141">
    <property type="entry name" value="PDGF"/>
    <property type="match status" value="1"/>
</dbReference>
<dbReference type="GO" id="GO:0070851">
    <property type="term" value="F:growth factor receptor binding"/>
    <property type="evidence" value="ECO:0007669"/>
    <property type="project" value="TreeGrafter"/>
</dbReference>
<evidence type="ECO:0000256" key="2">
    <source>
        <dbReference type="ARBA" id="ARBA00023030"/>
    </source>
</evidence>
<dbReference type="PANTHER" id="PTHR11633:SF1">
    <property type="entry name" value="LD28763P"/>
    <property type="match status" value="1"/>
</dbReference>